<dbReference type="SUPFAM" id="SSF54427">
    <property type="entry name" value="NTF2-like"/>
    <property type="match status" value="1"/>
</dbReference>
<proteinExistence type="predicted"/>
<dbReference type="Gene3D" id="3.10.450.50">
    <property type="match status" value="1"/>
</dbReference>
<comment type="caution">
    <text evidence="2">The sequence shown here is derived from an EMBL/GenBank/DDBJ whole genome shotgun (WGS) entry which is preliminary data.</text>
</comment>
<dbReference type="Pfam" id="PF12680">
    <property type="entry name" value="SnoaL_2"/>
    <property type="match status" value="1"/>
</dbReference>
<organism evidence="2 3">
    <name type="scientific">Symbiodinium natans</name>
    <dbReference type="NCBI Taxonomy" id="878477"/>
    <lineage>
        <taxon>Eukaryota</taxon>
        <taxon>Sar</taxon>
        <taxon>Alveolata</taxon>
        <taxon>Dinophyceae</taxon>
        <taxon>Suessiales</taxon>
        <taxon>Symbiodiniaceae</taxon>
        <taxon>Symbiodinium</taxon>
    </lineage>
</organism>
<protein>
    <recommendedName>
        <fullName evidence="1">SnoaL-like domain-containing protein</fullName>
    </recommendedName>
</protein>
<name>A0A812RWZ3_9DINO</name>
<evidence type="ECO:0000313" key="3">
    <source>
        <dbReference type="Proteomes" id="UP000604046"/>
    </source>
</evidence>
<sequence length="117" mass="12890">MSGAAALSKFGQYIEAYNQHDIDCVLSFLADDIQVFVNDDLAAEGAEALRPSYVSDFDEKKKVTVVKDPSIVNEDEVSATVAVTLNTGKVQLDVLYVFRLPDLKQVKHKLSNIVNLD</sequence>
<dbReference type="OrthoDB" id="9992603at2759"/>
<dbReference type="EMBL" id="CAJNDS010002393">
    <property type="protein sequence ID" value="CAE7458918.1"/>
    <property type="molecule type" value="Genomic_DNA"/>
</dbReference>
<dbReference type="AlphaFoldDB" id="A0A812RWZ3"/>
<feature type="domain" description="SnoaL-like" evidence="1">
    <location>
        <begin position="12"/>
        <end position="105"/>
    </location>
</feature>
<dbReference type="InterPro" id="IPR037401">
    <property type="entry name" value="SnoaL-like"/>
</dbReference>
<dbReference type="Proteomes" id="UP000604046">
    <property type="component" value="Unassembled WGS sequence"/>
</dbReference>
<evidence type="ECO:0000259" key="1">
    <source>
        <dbReference type="Pfam" id="PF12680"/>
    </source>
</evidence>
<gene>
    <name evidence="2" type="ORF">SNAT2548_LOCUS25434</name>
</gene>
<dbReference type="InterPro" id="IPR032710">
    <property type="entry name" value="NTF2-like_dom_sf"/>
</dbReference>
<accession>A0A812RWZ3</accession>
<keyword evidence="3" id="KW-1185">Reference proteome</keyword>
<evidence type="ECO:0000313" key="2">
    <source>
        <dbReference type="EMBL" id="CAE7458918.1"/>
    </source>
</evidence>
<reference evidence="2" key="1">
    <citation type="submission" date="2021-02" db="EMBL/GenBank/DDBJ databases">
        <authorList>
            <person name="Dougan E. K."/>
            <person name="Rhodes N."/>
            <person name="Thang M."/>
            <person name="Chan C."/>
        </authorList>
    </citation>
    <scope>NUCLEOTIDE SEQUENCE</scope>
</reference>